<evidence type="ECO:0000259" key="4">
    <source>
        <dbReference type="Pfam" id="PF01420"/>
    </source>
</evidence>
<evidence type="ECO:0000256" key="2">
    <source>
        <dbReference type="ARBA" id="ARBA00022747"/>
    </source>
</evidence>
<feature type="domain" description="Type I restriction modification DNA specificity" evidence="4">
    <location>
        <begin position="2"/>
        <end position="152"/>
    </location>
</feature>
<dbReference type="GO" id="GO:0004519">
    <property type="term" value="F:endonuclease activity"/>
    <property type="evidence" value="ECO:0007669"/>
    <property type="project" value="UniProtKB-KW"/>
</dbReference>
<keyword evidence="3" id="KW-0238">DNA-binding</keyword>
<accession>A0A2I1RFQ9</accession>
<dbReference type="InterPro" id="IPR051212">
    <property type="entry name" value="Type-I_RE_S_subunit"/>
</dbReference>
<feature type="domain" description="Type I restriction modification DNA specificity" evidence="4">
    <location>
        <begin position="177"/>
        <end position="352"/>
    </location>
</feature>
<proteinExistence type="inferred from homology"/>
<dbReference type="Gene3D" id="3.90.220.20">
    <property type="entry name" value="DNA methylase specificity domains"/>
    <property type="match status" value="2"/>
</dbReference>
<protein>
    <submittedName>
        <fullName evidence="5">Restriction endonuclease subunit S</fullName>
    </submittedName>
</protein>
<sequence length="371" mass="43062">MCKRILKEQTTTNGEIPFYKIGTFGKKADAFISRDIFNEYKQKYNYPKKGEILISASGTIGRTVVFDGEDAYFQDSNIVWIEHDESRILNEFLYYVYQNVNWGASEGGTISRLYNENLRKILIPIPPLDVQAEIVRILDTFTAITAELTAELNMREKQYQYYRDKLLTFSDNEIIWKSLGELGQLIRGNGLQKSDFTEDGFPAIHYGQIYTFYGTFADKTKSFVSENLAKKLKKAQNGDVLLAGTSENIQDVMKPLGWLGNEIAISGDMFAYRPNTELDTKYLTYLLQTTEFQKYKEKYAHGTKVTRLNAEKFLRFEIAIPPLNEQKRIANILDKFETLTHSITQGLPKEITLRQRQYEYYREQLLDFPRN</sequence>
<dbReference type="PANTHER" id="PTHR43140:SF1">
    <property type="entry name" value="TYPE I RESTRICTION ENZYME ECOKI SPECIFICITY SUBUNIT"/>
    <property type="match status" value="1"/>
</dbReference>
<dbReference type="AlphaFoldDB" id="A0A2I1RFQ9"/>
<keyword evidence="5" id="KW-0255">Endonuclease</keyword>
<comment type="similarity">
    <text evidence="1">Belongs to the type-I restriction system S methylase family.</text>
</comment>
<evidence type="ECO:0000256" key="1">
    <source>
        <dbReference type="ARBA" id="ARBA00010923"/>
    </source>
</evidence>
<dbReference type="Pfam" id="PF01420">
    <property type="entry name" value="Methylase_S"/>
    <property type="match status" value="2"/>
</dbReference>
<dbReference type="GO" id="GO:0003677">
    <property type="term" value="F:DNA binding"/>
    <property type="evidence" value="ECO:0007669"/>
    <property type="project" value="UniProtKB-KW"/>
</dbReference>
<dbReference type="CDD" id="cd17268">
    <property type="entry name" value="RMtype1_S_Ara36733I_TRD1-CR1_like"/>
    <property type="match status" value="1"/>
</dbReference>
<dbReference type="GO" id="GO:0009307">
    <property type="term" value="P:DNA restriction-modification system"/>
    <property type="evidence" value="ECO:0007669"/>
    <property type="project" value="UniProtKB-KW"/>
</dbReference>
<keyword evidence="2" id="KW-0680">Restriction system</keyword>
<name>A0A2I1RFQ9_FAUOS</name>
<dbReference type="Proteomes" id="UP000234914">
    <property type="component" value="Unassembled WGS sequence"/>
</dbReference>
<organism evidence="5 6">
    <name type="scientific">Faucicola osloensis</name>
    <name type="common">Moraxella osloensis</name>
    <dbReference type="NCBI Taxonomy" id="34062"/>
    <lineage>
        <taxon>Bacteria</taxon>
        <taxon>Pseudomonadati</taxon>
        <taxon>Pseudomonadota</taxon>
        <taxon>Gammaproteobacteria</taxon>
        <taxon>Moraxellales</taxon>
        <taxon>Moraxellaceae</taxon>
        <taxon>Faucicola</taxon>
    </lineage>
</organism>
<comment type="caution">
    <text evidence="5">The sequence shown here is derived from an EMBL/GenBank/DDBJ whole genome shotgun (WGS) entry which is preliminary data.</text>
</comment>
<dbReference type="InterPro" id="IPR000055">
    <property type="entry name" value="Restrct_endonuc_typeI_TRD"/>
</dbReference>
<dbReference type="SUPFAM" id="SSF116734">
    <property type="entry name" value="DNA methylase specificity domain"/>
    <property type="match status" value="2"/>
</dbReference>
<dbReference type="PANTHER" id="PTHR43140">
    <property type="entry name" value="TYPE-1 RESTRICTION ENZYME ECOKI SPECIFICITY PROTEIN"/>
    <property type="match status" value="1"/>
</dbReference>
<dbReference type="CDD" id="cd17292">
    <property type="entry name" value="RMtype1_S_LlaA17I_TRD2-CR2_like"/>
    <property type="match status" value="1"/>
</dbReference>
<gene>
    <name evidence="5" type="ORF">CYJ96_11160</name>
</gene>
<keyword evidence="5" id="KW-0378">Hydrolase</keyword>
<evidence type="ECO:0000313" key="5">
    <source>
        <dbReference type="EMBL" id="PKZ67964.1"/>
    </source>
</evidence>
<dbReference type="EMBL" id="PKJS01000017">
    <property type="protein sequence ID" value="PKZ67964.1"/>
    <property type="molecule type" value="Genomic_DNA"/>
</dbReference>
<evidence type="ECO:0000256" key="3">
    <source>
        <dbReference type="ARBA" id="ARBA00023125"/>
    </source>
</evidence>
<keyword evidence="5" id="KW-0540">Nuclease</keyword>
<reference evidence="5 6" key="1">
    <citation type="submission" date="2017-12" db="EMBL/GenBank/DDBJ databases">
        <title>Phylogenetic diversity of female urinary microbiome.</title>
        <authorList>
            <person name="Thomas-White K."/>
            <person name="Wolfe A.J."/>
        </authorList>
    </citation>
    <scope>NUCLEOTIDE SEQUENCE [LARGE SCALE GENOMIC DNA]</scope>
    <source>
        <strain evidence="5 6">UMB0416</strain>
    </source>
</reference>
<evidence type="ECO:0000313" key="6">
    <source>
        <dbReference type="Proteomes" id="UP000234914"/>
    </source>
</evidence>
<dbReference type="InterPro" id="IPR044946">
    <property type="entry name" value="Restrct_endonuc_typeI_TRD_sf"/>
</dbReference>